<dbReference type="PANTHER" id="PTHR34477:SF5">
    <property type="entry name" value="BSL5627 PROTEIN"/>
    <property type="match status" value="1"/>
</dbReference>
<dbReference type="PANTHER" id="PTHR34477">
    <property type="entry name" value="UPF0213 PROTEIN YHBQ"/>
    <property type="match status" value="1"/>
</dbReference>
<proteinExistence type="inferred from homology"/>
<comment type="caution">
    <text evidence="3">The sequence shown here is derived from an EMBL/GenBank/DDBJ whole genome shotgun (WGS) entry which is preliminary data.</text>
</comment>
<keyword evidence="4" id="KW-1185">Reference proteome</keyword>
<organism evidence="3 4">
    <name type="scientific">Sphingomonas colocasiae</name>
    <dbReference type="NCBI Taxonomy" id="1848973"/>
    <lineage>
        <taxon>Bacteria</taxon>
        <taxon>Pseudomonadati</taxon>
        <taxon>Pseudomonadota</taxon>
        <taxon>Alphaproteobacteria</taxon>
        <taxon>Sphingomonadales</taxon>
        <taxon>Sphingomonadaceae</taxon>
        <taxon>Sphingomonas</taxon>
    </lineage>
</organism>
<accession>A0ABS7PTN7</accession>
<dbReference type="Gene3D" id="3.40.1440.10">
    <property type="entry name" value="GIY-YIG endonuclease"/>
    <property type="match status" value="1"/>
</dbReference>
<evidence type="ECO:0000313" key="3">
    <source>
        <dbReference type="EMBL" id="MBY8824598.1"/>
    </source>
</evidence>
<dbReference type="InterPro" id="IPR000305">
    <property type="entry name" value="GIY-YIG_endonuc"/>
</dbReference>
<sequence>MPVVGNLYHVYILASDRNGTLYIGVTGSLAQRIHQHRNGTAEGFTKRYGVTRLVHVEEFGDVHLAIAREKALKKWRRAWKLDLIERDNPEWSDLFDDLV</sequence>
<name>A0ABS7PTN7_9SPHN</name>
<feature type="domain" description="GIY-YIG" evidence="2">
    <location>
        <begin position="6"/>
        <end position="82"/>
    </location>
</feature>
<dbReference type="InterPro" id="IPR035901">
    <property type="entry name" value="GIY-YIG_endonuc_sf"/>
</dbReference>
<dbReference type="Pfam" id="PF01541">
    <property type="entry name" value="GIY-YIG"/>
    <property type="match status" value="1"/>
</dbReference>
<dbReference type="Proteomes" id="UP000706039">
    <property type="component" value="Unassembled WGS sequence"/>
</dbReference>
<dbReference type="InterPro" id="IPR050190">
    <property type="entry name" value="UPF0213_domain"/>
</dbReference>
<dbReference type="CDD" id="cd10448">
    <property type="entry name" value="GIY-YIG_unchar_3"/>
    <property type="match status" value="1"/>
</dbReference>
<dbReference type="SUPFAM" id="SSF82771">
    <property type="entry name" value="GIY-YIG endonuclease"/>
    <property type="match status" value="1"/>
</dbReference>
<dbReference type="RefSeq" id="WP_222991689.1">
    <property type="nucleotide sequence ID" value="NZ_JAINVV010000009.1"/>
</dbReference>
<reference evidence="3 4" key="1">
    <citation type="submission" date="2021-08" db="EMBL/GenBank/DDBJ databases">
        <authorList>
            <person name="Tuo L."/>
        </authorList>
    </citation>
    <scope>NUCLEOTIDE SEQUENCE [LARGE SCALE GENOMIC DNA]</scope>
    <source>
        <strain evidence="3 4">JCM 31229</strain>
    </source>
</reference>
<evidence type="ECO:0000313" key="4">
    <source>
        <dbReference type="Proteomes" id="UP000706039"/>
    </source>
</evidence>
<gene>
    <name evidence="3" type="ORF">K7G82_19995</name>
</gene>
<evidence type="ECO:0000256" key="1">
    <source>
        <dbReference type="ARBA" id="ARBA00007435"/>
    </source>
</evidence>
<evidence type="ECO:0000259" key="2">
    <source>
        <dbReference type="PROSITE" id="PS50164"/>
    </source>
</evidence>
<comment type="similarity">
    <text evidence="1">Belongs to the UPF0213 family.</text>
</comment>
<protein>
    <submittedName>
        <fullName evidence="3">GIY-YIG nuclease family protein</fullName>
    </submittedName>
</protein>
<dbReference type="PROSITE" id="PS50164">
    <property type="entry name" value="GIY_YIG"/>
    <property type="match status" value="1"/>
</dbReference>
<dbReference type="EMBL" id="JAINVV010000009">
    <property type="protein sequence ID" value="MBY8824598.1"/>
    <property type="molecule type" value="Genomic_DNA"/>
</dbReference>
<dbReference type="SMART" id="SM00465">
    <property type="entry name" value="GIYc"/>
    <property type="match status" value="1"/>
</dbReference>